<dbReference type="AlphaFoldDB" id="A0A8S4SB66"/>
<evidence type="ECO:0000256" key="1">
    <source>
        <dbReference type="SAM" id="MobiDB-lite"/>
    </source>
</evidence>
<name>A0A8S4SB66_9NEOP</name>
<comment type="caution">
    <text evidence="2">The sequence shown here is derived from an EMBL/GenBank/DDBJ whole genome shotgun (WGS) entry which is preliminary data.</text>
</comment>
<evidence type="ECO:0000313" key="2">
    <source>
        <dbReference type="EMBL" id="CAH2265520.1"/>
    </source>
</evidence>
<feature type="compositionally biased region" description="Basic and acidic residues" evidence="1">
    <location>
        <begin position="77"/>
        <end position="93"/>
    </location>
</feature>
<evidence type="ECO:0000313" key="3">
    <source>
        <dbReference type="Proteomes" id="UP000838756"/>
    </source>
</evidence>
<gene>
    <name evidence="2" type="primary">jg10073</name>
    <name evidence="2" type="ORF">PAEG_LOCUS24933</name>
</gene>
<proteinExistence type="predicted"/>
<protein>
    <submittedName>
        <fullName evidence="2">Jg10073 protein</fullName>
    </submittedName>
</protein>
<organism evidence="2 3">
    <name type="scientific">Pararge aegeria aegeria</name>
    <dbReference type="NCBI Taxonomy" id="348720"/>
    <lineage>
        <taxon>Eukaryota</taxon>
        <taxon>Metazoa</taxon>
        <taxon>Ecdysozoa</taxon>
        <taxon>Arthropoda</taxon>
        <taxon>Hexapoda</taxon>
        <taxon>Insecta</taxon>
        <taxon>Pterygota</taxon>
        <taxon>Neoptera</taxon>
        <taxon>Endopterygota</taxon>
        <taxon>Lepidoptera</taxon>
        <taxon>Glossata</taxon>
        <taxon>Ditrysia</taxon>
        <taxon>Papilionoidea</taxon>
        <taxon>Nymphalidae</taxon>
        <taxon>Satyrinae</taxon>
        <taxon>Satyrini</taxon>
        <taxon>Parargina</taxon>
        <taxon>Pararge</taxon>
    </lineage>
</organism>
<feature type="compositionally biased region" description="Basic and acidic residues" evidence="1">
    <location>
        <begin position="27"/>
        <end position="44"/>
    </location>
</feature>
<dbReference type="EMBL" id="CAKXAJ010026282">
    <property type="protein sequence ID" value="CAH2265520.1"/>
    <property type="molecule type" value="Genomic_DNA"/>
</dbReference>
<feature type="compositionally biased region" description="Basic and acidic residues" evidence="1">
    <location>
        <begin position="55"/>
        <end position="70"/>
    </location>
</feature>
<dbReference type="Proteomes" id="UP000838756">
    <property type="component" value="Unassembled WGS sequence"/>
</dbReference>
<feature type="region of interest" description="Disordered" evidence="1">
    <location>
        <begin position="1"/>
        <end position="113"/>
    </location>
</feature>
<sequence>MLTPPSSPKLTHRSFINDSVKLKKNLKHENENSNESKPKSEKNVPDYNSKPVLVKAEEIMDAEKNSETKSDGFNYELKNKSHPKDYNNEKTTDQDTTDSICSGLDSPENPPVL</sequence>
<keyword evidence="3" id="KW-1185">Reference proteome</keyword>
<accession>A0A8S4SB66</accession>
<reference evidence="2" key="1">
    <citation type="submission" date="2022-03" db="EMBL/GenBank/DDBJ databases">
        <authorList>
            <person name="Lindestad O."/>
        </authorList>
    </citation>
    <scope>NUCLEOTIDE SEQUENCE</scope>
</reference>